<sequence length="843" mass="95525">MKIRSIHTLSKRIRNYLSFLLIISIMGLLLSLMLFSWMINNEINEKADTWGTYFSNRIDFIEKIMQSKNSLDYGITSILRVSTQGEIFNSRPYPVENPDISDSFLFNKIKDYAPGQSSLFSGNGQDKTQLYLVKRLDNSFIILELNSEDLIPVSPQETELFIFNNDNNCIFHTGDLHNLHYEKLHRIMISSLHIFTSAERQIDKAGLVTIIVAKDISNEFYCVLLFIFLAITTVIIILKRSTFLTWDLADTEKDFARIRELLADVSMPPVQKLTHLHAIEYAAENIRKVDWNAEVEKMSFIENREYIFTAAFFAGNILQLLDEVAVHSKDLSKSRQEYKDLVQRAHSIILRMDLKGNCTFFNEYAQSFFGFSQQEILGKSIIGTIVTATESGDSDLENFIFKMLEHPEDFPNKINQNIRKDGHKVWLYWSNSPVYDDEGNAIEILSVGTDITERKRVELELQQTRNYIKDIIDSMPSLIIGVNSEGEIIHFNSNAEKRSTIAANRLLGEKIGEAFPALTKYSSHIEKAIETGIPETEIRSPYGQDGQKFQDIMIYPLSGDIKGAVIRIDDATERARIEEMMIQTEKMMSIGGLAAGMAHEINNPLGGILQGIQNIVRRLSPDLAPNTLAAEKAGCNIDSIIAYVEDRKIINIIEGITEAGVRAAEIVSRMLEFSRKSNFSKASCDIRDLIDNSLSLALQDYDPNKKHDFKKIKITKDYAESLTPIFCSKTEIEQVILNLLRNSAQAMFDWDDMTVTPEIIIKTSNLGNMIKCSISDNGPGMDHDTRKRVFEPFYTTKEPGNGTGLGLSVSYFIITQNHKGTLSVHSSKEKGTTFTIMLPTIQN</sequence>
<evidence type="ECO:0000256" key="5">
    <source>
        <dbReference type="ARBA" id="ARBA00022741"/>
    </source>
</evidence>
<dbReference type="GO" id="GO:0005524">
    <property type="term" value="F:ATP binding"/>
    <property type="evidence" value="ECO:0007669"/>
    <property type="project" value="UniProtKB-KW"/>
</dbReference>
<evidence type="ECO:0000256" key="7">
    <source>
        <dbReference type="ARBA" id="ARBA00022840"/>
    </source>
</evidence>
<evidence type="ECO:0000256" key="2">
    <source>
        <dbReference type="ARBA" id="ARBA00012438"/>
    </source>
</evidence>
<evidence type="ECO:0000256" key="6">
    <source>
        <dbReference type="ARBA" id="ARBA00022777"/>
    </source>
</evidence>
<dbReference type="SMART" id="SM00388">
    <property type="entry name" value="HisKA"/>
    <property type="match status" value="1"/>
</dbReference>
<dbReference type="Proteomes" id="UP000192906">
    <property type="component" value="Unassembled WGS sequence"/>
</dbReference>
<dbReference type="Gene3D" id="1.10.287.130">
    <property type="match status" value="1"/>
</dbReference>
<dbReference type="Gene3D" id="3.30.450.20">
    <property type="entry name" value="PAS domain"/>
    <property type="match status" value="2"/>
</dbReference>
<evidence type="ECO:0000259" key="10">
    <source>
        <dbReference type="PROSITE" id="PS50109"/>
    </source>
</evidence>
<name>A0A1X7D0U1_9BACT</name>
<dbReference type="STRING" id="1519643.SAMN06295933_1507"/>
<evidence type="ECO:0000259" key="12">
    <source>
        <dbReference type="PROSITE" id="PS50113"/>
    </source>
</evidence>
<dbReference type="PROSITE" id="PS50112">
    <property type="entry name" value="PAS"/>
    <property type="match status" value="2"/>
</dbReference>
<keyword evidence="14" id="KW-1185">Reference proteome</keyword>
<dbReference type="InterPro" id="IPR000014">
    <property type="entry name" value="PAS"/>
</dbReference>
<dbReference type="InterPro" id="IPR003594">
    <property type="entry name" value="HATPase_dom"/>
</dbReference>
<dbReference type="InterPro" id="IPR036097">
    <property type="entry name" value="HisK_dim/P_sf"/>
</dbReference>
<dbReference type="InterPro" id="IPR013656">
    <property type="entry name" value="PAS_4"/>
</dbReference>
<dbReference type="PANTHER" id="PTHR43065">
    <property type="entry name" value="SENSOR HISTIDINE KINASE"/>
    <property type="match status" value="1"/>
</dbReference>
<dbReference type="EMBL" id="FWZU01000002">
    <property type="protein sequence ID" value="SMF06627.1"/>
    <property type="molecule type" value="Genomic_DNA"/>
</dbReference>
<dbReference type="GO" id="GO:0006355">
    <property type="term" value="P:regulation of DNA-templated transcription"/>
    <property type="evidence" value="ECO:0007669"/>
    <property type="project" value="InterPro"/>
</dbReference>
<dbReference type="InterPro" id="IPR000700">
    <property type="entry name" value="PAS-assoc_C"/>
</dbReference>
<dbReference type="InterPro" id="IPR036890">
    <property type="entry name" value="HATPase_C_sf"/>
</dbReference>
<evidence type="ECO:0000256" key="1">
    <source>
        <dbReference type="ARBA" id="ARBA00000085"/>
    </source>
</evidence>
<keyword evidence="8" id="KW-0902">Two-component regulatory system</keyword>
<protein>
    <recommendedName>
        <fullName evidence="2">histidine kinase</fullName>
        <ecNumber evidence="2">2.7.13.3</ecNumber>
    </recommendedName>
</protein>
<dbReference type="Gene3D" id="3.30.565.10">
    <property type="entry name" value="Histidine kinase-like ATPase, C-terminal domain"/>
    <property type="match status" value="1"/>
</dbReference>
<dbReference type="InterPro" id="IPR013767">
    <property type="entry name" value="PAS_fold"/>
</dbReference>
<dbReference type="PROSITE" id="PS50113">
    <property type="entry name" value="PAC"/>
    <property type="match status" value="1"/>
</dbReference>
<keyword evidence="9" id="KW-1133">Transmembrane helix</keyword>
<feature type="domain" description="Histidine kinase" evidence="10">
    <location>
        <begin position="596"/>
        <end position="842"/>
    </location>
</feature>
<keyword evidence="7" id="KW-0067">ATP-binding</keyword>
<dbReference type="EC" id="2.7.13.3" evidence="2"/>
<organism evidence="13 14">
    <name type="scientific">Desulfovibrio gilichinskyi</name>
    <dbReference type="NCBI Taxonomy" id="1519643"/>
    <lineage>
        <taxon>Bacteria</taxon>
        <taxon>Pseudomonadati</taxon>
        <taxon>Thermodesulfobacteriota</taxon>
        <taxon>Desulfovibrionia</taxon>
        <taxon>Desulfovibrionales</taxon>
        <taxon>Desulfovibrionaceae</taxon>
        <taxon>Desulfovibrio</taxon>
    </lineage>
</organism>
<dbReference type="PROSITE" id="PS50109">
    <property type="entry name" value="HIS_KIN"/>
    <property type="match status" value="1"/>
</dbReference>
<dbReference type="AlphaFoldDB" id="A0A1X7D0U1"/>
<dbReference type="GO" id="GO:0000155">
    <property type="term" value="F:phosphorelay sensor kinase activity"/>
    <property type="evidence" value="ECO:0007669"/>
    <property type="project" value="InterPro"/>
</dbReference>
<keyword evidence="4" id="KW-0808">Transferase</keyword>
<dbReference type="PRINTS" id="PR00344">
    <property type="entry name" value="BCTRLSENSOR"/>
</dbReference>
<dbReference type="CDD" id="cd00130">
    <property type="entry name" value="PAS"/>
    <property type="match status" value="1"/>
</dbReference>
<evidence type="ECO:0000313" key="14">
    <source>
        <dbReference type="Proteomes" id="UP000192906"/>
    </source>
</evidence>
<dbReference type="Pfam" id="PF08448">
    <property type="entry name" value="PAS_4"/>
    <property type="match status" value="1"/>
</dbReference>
<dbReference type="SUPFAM" id="SSF47384">
    <property type="entry name" value="Homodimeric domain of signal transducing histidine kinase"/>
    <property type="match status" value="1"/>
</dbReference>
<keyword evidence="9" id="KW-0812">Transmembrane</keyword>
<feature type="domain" description="PAS" evidence="11">
    <location>
        <begin position="334"/>
        <end position="386"/>
    </location>
</feature>
<dbReference type="InterPro" id="IPR005467">
    <property type="entry name" value="His_kinase_dom"/>
</dbReference>
<evidence type="ECO:0000256" key="3">
    <source>
        <dbReference type="ARBA" id="ARBA00022553"/>
    </source>
</evidence>
<dbReference type="InterPro" id="IPR004358">
    <property type="entry name" value="Sig_transdc_His_kin-like_C"/>
</dbReference>
<dbReference type="PANTHER" id="PTHR43065:SF42">
    <property type="entry name" value="TWO-COMPONENT SENSOR PPRA"/>
    <property type="match status" value="1"/>
</dbReference>
<evidence type="ECO:0000313" key="13">
    <source>
        <dbReference type="EMBL" id="SMF06627.1"/>
    </source>
</evidence>
<keyword evidence="5" id="KW-0547">Nucleotide-binding</keyword>
<dbReference type="Pfam" id="PF02518">
    <property type="entry name" value="HATPase_c"/>
    <property type="match status" value="1"/>
</dbReference>
<evidence type="ECO:0000256" key="9">
    <source>
        <dbReference type="SAM" id="Phobius"/>
    </source>
</evidence>
<dbReference type="NCBIfam" id="TIGR00229">
    <property type="entry name" value="sensory_box"/>
    <property type="match status" value="1"/>
</dbReference>
<dbReference type="RefSeq" id="WP_085100613.1">
    <property type="nucleotide sequence ID" value="NZ_FWZU01000002.1"/>
</dbReference>
<dbReference type="InterPro" id="IPR003661">
    <property type="entry name" value="HisK_dim/P_dom"/>
</dbReference>
<comment type="catalytic activity">
    <reaction evidence="1">
        <text>ATP + protein L-histidine = ADP + protein N-phospho-L-histidine.</text>
        <dbReference type="EC" id="2.7.13.3"/>
    </reaction>
</comment>
<feature type="domain" description="PAS" evidence="11">
    <location>
        <begin position="464"/>
        <end position="509"/>
    </location>
</feature>
<dbReference type="OrthoDB" id="5438009at2"/>
<feature type="transmembrane region" description="Helical" evidence="9">
    <location>
        <begin position="16"/>
        <end position="39"/>
    </location>
</feature>
<dbReference type="SUPFAM" id="SSF55874">
    <property type="entry name" value="ATPase domain of HSP90 chaperone/DNA topoisomerase II/histidine kinase"/>
    <property type="match status" value="1"/>
</dbReference>
<keyword evidence="6" id="KW-0418">Kinase</keyword>
<gene>
    <name evidence="13" type="ORF">SAMN06295933_1507</name>
</gene>
<dbReference type="SMART" id="SM00086">
    <property type="entry name" value="PAC"/>
    <property type="match status" value="1"/>
</dbReference>
<dbReference type="InterPro" id="IPR001610">
    <property type="entry name" value="PAC"/>
</dbReference>
<dbReference type="InterPro" id="IPR035965">
    <property type="entry name" value="PAS-like_dom_sf"/>
</dbReference>
<dbReference type="CDD" id="cd00082">
    <property type="entry name" value="HisKA"/>
    <property type="match status" value="1"/>
</dbReference>
<dbReference type="Pfam" id="PF00989">
    <property type="entry name" value="PAS"/>
    <property type="match status" value="1"/>
</dbReference>
<accession>A0A1X7D0U1</accession>
<keyword evidence="3" id="KW-0597">Phosphoprotein</keyword>
<feature type="transmembrane region" description="Helical" evidence="9">
    <location>
        <begin position="220"/>
        <end position="238"/>
    </location>
</feature>
<feature type="domain" description="PAC" evidence="12">
    <location>
        <begin position="408"/>
        <end position="463"/>
    </location>
</feature>
<dbReference type="SMART" id="SM00387">
    <property type="entry name" value="HATPase_c"/>
    <property type="match status" value="1"/>
</dbReference>
<keyword evidence="9" id="KW-0472">Membrane</keyword>
<evidence type="ECO:0000259" key="11">
    <source>
        <dbReference type="PROSITE" id="PS50112"/>
    </source>
</evidence>
<evidence type="ECO:0000256" key="8">
    <source>
        <dbReference type="ARBA" id="ARBA00023012"/>
    </source>
</evidence>
<dbReference type="SMART" id="SM00091">
    <property type="entry name" value="PAS"/>
    <property type="match status" value="2"/>
</dbReference>
<proteinExistence type="predicted"/>
<dbReference type="SUPFAM" id="SSF55785">
    <property type="entry name" value="PYP-like sensor domain (PAS domain)"/>
    <property type="match status" value="2"/>
</dbReference>
<reference evidence="14" key="1">
    <citation type="submission" date="2017-04" db="EMBL/GenBank/DDBJ databases">
        <authorList>
            <person name="Varghese N."/>
            <person name="Submissions S."/>
        </authorList>
    </citation>
    <scope>NUCLEOTIDE SEQUENCE [LARGE SCALE GENOMIC DNA]</scope>
    <source>
        <strain evidence="14">K3S</strain>
    </source>
</reference>
<evidence type="ECO:0000256" key="4">
    <source>
        <dbReference type="ARBA" id="ARBA00022679"/>
    </source>
</evidence>